<dbReference type="PROSITE" id="PS50222">
    <property type="entry name" value="EF_HAND_2"/>
    <property type="match status" value="1"/>
</dbReference>
<organism evidence="3">
    <name type="scientific">viral metagenome</name>
    <dbReference type="NCBI Taxonomy" id="1070528"/>
    <lineage>
        <taxon>unclassified sequences</taxon>
        <taxon>metagenomes</taxon>
        <taxon>organismal metagenomes</taxon>
    </lineage>
</organism>
<keyword evidence="1" id="KW-0812">Transmembrane</keyword>
<dbReference type="PROSITE" id="PS00018">
    <property type="entry name" value="EF_HAND_1"/>
    <property type="match status" value="1"/>
</dbReference>
<name>A0A6C0D608_9ZZZZ</name>
<evidence type="ECO:0000259" key="2">
    <source>
        <dbReference type="PROSITE" id="PS50222"/>
    </source>
</evidence>
<dbReference type="GO" id="GO:0005509">
    <property type="term" value="F:calcium ion binding"/>
    <property type="evidence" value="ECO:0007669"/>
    <property type="project" value="InterPro"/>
</dbReference>
<dbReference type="AlphaFoldDB" id="A0A6C0D608"/>
<accession>A0A6C0D608</accession>
<protein>
    <recommendedName>
        <fullName evidence="2">EF-hand domain-containing protein</fullName>
    </recommendedName>
</protein>
<feature type="domain" description="EF-hand" evidence="2">
    <location>
        <begin position="103"/>
        <end position="138"/>
    </location>
</feature>
<feature type="transmembrane region" description="Helical" evidence="1">
    <location>
        <begin position="29"/>
        <end position="45"/>
    </location>
</feature>
<keyword evidence="1" id="KW-1133">Transmembrane helix</keyword>
<evidence type="ECO:0000313" key="3">
    <source>
        <dbReference type="EMBL" id="QHT11554.1"/>
    </source>
</evidence>
<dbReference type="InterPro" id="IPR002048">
    <property type="entry name" value="EF_hand_dom"/>
</dbReference>
<reference evidence="3" key="1">
    <citation type="journal article" date="2020" name="Nature">
        <title>Giant virus diversity and host interactions through global metagenomics.</title>
        <authorList>
            <person name="Schulz F."/>
            <person name="Roux S."/>
            <person name="Paez-Espino D."/>
            <person name="Jungbluth S."/>
            <person name="Walsh D.A."/>
            <person name="Denef V.J."/>
            <person name="McMahon K.D."/>
            <person name="Konstantinidis K.T."/>
            <person name="Eloe-Fadrosh E.A."/>
            <person name="Kyrpides N.C."/>
            <person name="Woyke T."/>
        </authorList>
    </citation>
    <scope>NUCLEOTIDE SEQUENCE</scope>
    <source>
        <strain evidence="3">GVMAG-M-3300023174-116</strain>
    </source>
</reference>
<feature type="transmembrane region" description="Helical" evidence="1">
    <location>
        <begin position="65"/>
        <end position="95"/>
    </location>
</feature>
<proteinExistence type="predicted"/>
<dbReference type="EMBL" id="MN739535">
    <property type="protein sequence ID" value="QHT11554.1"/>
    <property type="molecule type" value="Genomic_DNA"/>
</dbReference>
<sequence length="159" mass="18420">MGKKYKKITSFFEKYSLIKIFKKLSTSKILLGIFMIFMNIGSRYIELKLTNGQEMILKNIAREVLIFTISFIATKDLLTSFAITAVFIILANFVFNEKSKYSILPEKYKKLASMIDTNKDKVISEDEVNKAYEVLNKARGQIDNYKKLEKIEAFNNISK</sequence>
<keyword evidence="1" id="KW-0472">Membrane</keyword>
<dbReference type="InterPro" id="IPR018247">
    <property type="entry name" value="EF_Hand_1_Ca_BS"/>
</dbReference>
<evidence type="ECO:0000256" key="1">
    <source>
        <dbReference type="SAM" id="Phobius"/>
    </source>
</evidence>